<dbReference type="PANTHER" id="PTHR46082:SF11">
    <property type="entry name" value="AAA+ ATPASE DOMAIN-CONTAINING PROTEIN-RELATED"/>
    <property type="match status" value="1"/>
</dbReference>
<dbReference type="EMBL" id="JAGMUU010000008">
    <property type="protein sequence ID" value="KAH7147088.1"/>
    <property type="molecule type" value="Genomic_DNA"/>
</dbReference>
<organism evidence="1 2">
    <name type="scientific">Dactylonectria estremocensis</name>
    <dbReference type="NCBI Taxonomy" id="1079267"/>
    <lineage>
        <taxon>Eukaryota</taxon>
        <taxon>Fungi</taxon>
        <taxon>Dikarya</taxon>
        <taxon>Ascomycota</taxon>
        <taxon>Pezizomycotina</taxon>
        <taxon>Sordariomycetes</taxon>
        <taxon>Hypocreomycetidae</taxon>
        <taxon>Hypocreales</taxon>
        <taxon>Nectriaceae</taxon>
        <taxon>Dactylonectria</taxon>
    </lineage>
</organism>
<dbReference type="Gene3D" id="1.25.40.10">
    <property type="entry name" value="Tetratricopeptide repeat domain"/>
    <property type="match status" value="1"/>
</dbReference>
<dbReference type="AlphaFoldDB" id="A0A9P9EYT2"/>
<protein>
    <submittedName>
        <fullName evidence="1">Nephrocystin</fullName>
    </submittedName>
</protein>
<dbReference type="OrthoDB" id="5390606at2759"/>
<dbReference type="Proteomes" id="UP000717696">
    <property type="component" value="Unassembled WGS sequence"/>
</dbReference>
<evidence type="ECO:0000313" key="2">
    <source>
        <dbReference type="Proteomes" id="UP000717696"/>
    </source>
</evidence>
<keyword evidence="2" id="KW-1185">Reference proteome</keyword>
<reference evidence="1" key="1">
    <citation type="journal article" date="2021" name="Nat. Commun.">
        <title>Genetic determinants of endophytism in the Arabidopsis root mycobiome.</title>
        <authorList>
            <person name="Mesny F."/>
            <person name="Miyauchi S."/>
            <person name="Thiergart T."/>
            <person name="Pickel B."/>
            <person name="Atanasova L."/>
            <person name="Karlsson M."/>
            <person name="Huettel B."/>
            <person name="Barry K.W."/>
            <person name="Haridas S."/>
            <person name="Chen C."/>
            <person name="Bauer D."/>
            <person name="Andreopoulos W."/>
            <person name="Pangilinan J."/>
            <person name="LaButti K."/>
            <person name="Riley R."/>
            <person name="Lipzen A."/>
            <person name="Clum A."/>
            <person name="Drula E."/>
            <person name="Henrissat B."/>
            <person name="Kohler A."/>
            <person name="Grigoriev I.V."/>
            <person name="Martin F.M."/>
            <person name="Hacquard S."/>
        </authorList>
    </citation>
    <scope>NUCLEOTIDE SEQUENCE</scope>
    <source>
        <strain evidence="1">MPI-CAGE-AT-0021</strain>
    </source>
</reference>
<gene>
    <name evidence="1" type="ORF">B0J13DRAFT_441873</name>
</gene>
<sequence length="198" mass="22120">PYGKYETRTICAAYLAHANTVLRFSGLQSRDEAEAKASLLHCVAGYFDFEGKWSYAEKLSTEAVKIRDGLLGPDHPSTLTSMNNLASTYTNQGRLEEAVKLFVQVMETCKIKLGADHPSTLTSMGNLASIYRNQSRWEEAEKQEVQVMETRKTKLGPDHPDTLTSMNNLAFTWKRQGRHDDALALMDVVRSTICIGLS</sequence>
<dbReference type="Pfam" id="PF13374">
    <property type="entry name" value="TPR_10"/>
    <property type="match status" value="1"/>
</dbReference>
<proteinExistence type="predicted"/>
<dbReference type="PANTHER" id="PTHR46082">
    <property type="entry name" value="ATP/GTP-BINDING PROTEIN-RELATED"/>
    <property type="match status" value="1"/>
</dbReference>
<accession>A0A9P9EYT2</accession>
<evidence type="ECO:0000313" key="1">
    <source>
        <dbReference type="EMBL" id="KAH7147088.1"/>
    </source>
</evidence>
<feature type="non-terminal residue" evidence="1">
    <location>
        <position position="1"/>
    </location>
</feature>
<dbReference type="InterPro" id="IPR011990">
    <property type="entry name" value="TPR-like_helical_dom_sf"/>
</dbReference>
<name>A0A9P9EYT2_9HYPO</name>
<comment type="caution">
    <text evidence="1">The sequence shown here is derived from an EMBL/GenBank/DDBJ whole genome shotgun (WGS) entry which is preliminary data.</text>
</comment>
<dbReference type="Pfam" id="PF13424">
    <property type="entry name" value="TPR_12"/>
    <property type="match status" value="1"/>
</dbReference>
<dbReference type="InterPro" id="IPR053137">
    <property type="entry name" value="NLR-like"/>
</dbReference>
<dbReference type="PRINTS" id="PR00381">
    <property type="entry name" value="KINESINLIGHT"/>
</dbReference>
<dbReference type="SUPFAM" id="SSF48452">
    <property type="entry name" value="TPR-like"/>
    <property type="match status" value="1"/>
</dbReference>